<name>A0A7W8GCU7_9DEIO</name>
<comment type="caution">
    <text evidence="4">The sequence shown here is derived from an EMBL/GenBank/DDBJ whole genome shotgun (WGS) entry which is preliminary data.</text>
</comment>
<evidence type="ECO:0000256" key="2">
    <source>
        <dbReference type="ARBA" id="ARBA00023315"/>
    </source>
</evidence>
<evidence type="ECO:0000256" key="1">
    <source>
        <dbReference type="ARBA" id="ARBA00022679"/>
    </source>
</evidence>
<organism evidence="4 5">
    <name type="scientific">Deinococcus budaensis</name>
    <dbReference type="NCBI Taxonomy" id="1665626"/>
    <lineage>
        <taxon>Bacteria</taxon>
        <taxon>Thermotogati</taxon>
        <taxon>Deinococcota</taxon>
        <taxon>Deinococci</taxon>
        <taxon>Deinococcales</taxon>
        <taxon>Deinococcaceae</taxon>
        <taxon>Deinococcus</taxon>
    </lineage>
</organism>
<dbReference type="Proteomes" id="UP000525389">
    <property type="component" value="Unassembled WGS sequence"/>
</dbReference>
<dbReference type="InterPro" id="IPR000182">
    <property type="entry name" value="GNAT_dom"/>
</dbReference>
<keyword evidence="2" id="KW-0012">Acyltransferase</keyword>
<protein>
    <submittedName>
        <fullName evidence="4">GNAT superfamily N-acetyltransferase</fullName>
    </submittedName>
</protein>
<evidence type="ECO:0000259" key="3">
    <source>
        <dbReference type="PROSITE" id="PS51186"/>
    </source>
</evidence>
<dbReference type="Pfam" id="PF00583">
    <property type="entry name" value="Acetyltransf_1"/>
    <property type="match status" value="1"/>
</dbReference>
<gene>
    <name evidence="4" type="ORF">HNQ09_000662</name>
</gene>
<dbReference type="AlphaFoldDB" id="A0A7W8GCU7"/>
<dbReference type="EMBL" id="JACHFN010000002">
    <property type="protein sequence ID" value="MBB5233245.1"/>
    <property type="molecule type" value="Genomic_DNA"/>
</dbReference>
<keyword evidence="1 4" id="KW-0808">Transferase</keyword>
<evidence type="ECO:0000313" key="5">
    <source>
        <dbReference type="Proteomes" id="UP000525389"/>
    </source>
</evidence>
<sequence length="154" mass="16625">MDVGPAAPQDLPAILDLQRRAYAAEAALYPEAVLPAMTQTLAELRADAGRQVLLKGTLDGRLVACVRGAVDASGVGQIGRLIVDPSEQGRGYGTRLLHAIEAALPVRTLELFTGERSARNLRLYERLGYVRDRSELQGGVTLIYLRKEKATVTA</sequence>
<dbReference type="SUPFAM" id="SSF55729">
    <property type="entry name" value="Acyl-CoA N-acyltransferases (Nat)"/>
    <property type="match status" value="1"/>
</dbReference>
<dbReference type="InterPro" id="IPR050832">
    <property type="entry name" value="Bact_Acetyltransf"/>
</dbReference>
<reference evidence="4 5" key="1">
    <citation type="submission" date="2020-08" db="EMBL/GenBank/DDBJ databases">
        <title>Genomic Encyclopedia of Type Strains, Phase IV (KMG-IV): sequencing the most valuable type-strain genomes for metagenomic binning, comparative biology and taxonomic classification.</title>
        <authorList>
            <person name="Goeker M."/>
        </authorList>
    </citation>
    <scope>NUCLEOTIDE SEQUENCE [LARGE SCALE GENOMIC DNA]</scope>
    <source>
        <strain evidence="4 5">DSM 101791</strain>
    </source>
</reference>
<keyword evidence="5" id="KW-1185">Reference proteome</keyword>
<dbReference type="CDD" id="cd04301">
    <property type="entry name" value="NAT_SF"/>
    <property type="match status" value="1"/>
</dbReference>
<dbReference type="InterPro" id="IPR016181">
    <property type="entry name" value="Acyl_CoA_acyltransferase"/>
</dbReference>
<dbReference type="PROSITE" id="PS51186">
    <property type="entry name" value="GNAT"/>
    <property type="match status" value="1"/>
</dbReference>
<dbReference type="PANTHER" id="PTHR43877">
    <property type="entry name" value="AMINOALKYLPHOSPHONATE N-ACETYLTRANSFERASE-RELATED-RELATED"/>
    <property type="match status" value="1"/>
</dbReference>
<accession>A0A7W8GCU7</accession>
<dbReference type="RefSeq" id="WP_184025452.1">
    <property type="nucleotide sequence ID" value="NZ_JACHFN010000002.1"/>
</dbReference>
<dbReference type="Gene3D" id="3.40.630.30">
    <property type="match status" value="1"/>
</dbReference>
<dbReference type="PANTHER" id="PTHR43877:SF2">
    <property type="entry name" value="AMINOALKYLPHOSPHONATE N-ACETYLTRANSFERASE-RELATED"/>
    <property type="match status" value="1"/>
</dbReference>
<evidence type="ECO:0000313" key="4">
    <source>
        <dbReference type="EMBL" id="MBB5233245.1"/>
    </source>
</evidence>
<proteinExistence type="predicted"/>
<feature type="domain" description="N-acetyltransferase" evidence="3">
    <location>
        <begin position="1"/>
        <end position="150"/>
    </location>
</feature>
<dbReference type="GO" id="GO:0016747">
    <property type="term" value="F:acyltransferase activity, transferring groups other than amino-acyl groups"/>
    <property type="evidence" value="ECO:0007669"/>
    <property type="project" value="InterPro"/>
</dbReference>